<dbReference type="AlphaFoldDB" id="A0A7G5BY90"/>
<dbReference type="Gene3D" id="3.40.50.2300">
    <property type="match status" value="1"/>
</dbReference>
<dbReference type="SUPFAM" id="SSF46689">
    <property type="entry name" value="Homeodomain-like"/>
    <property type="match status" value="1"/>
</dbReference>
<dbReference type="GO" id="GO:0043565">
    <property type="term" value="F:sequence-specific DNA binding"/>
    <property type="evidence" value="ECO:0007669"/>
    <property type="project" value="InterPro"/>
</dbReference>
<sequence length="546" mass="61784">MVNVLIIDDEEPLREAIRILGDWEGLGVEQVLEATDGQMGLKMLAEHKIDLAIVDMKMPVMNGTELLQIIERDYPDLLTIVISGYNDFEYTRQAIRSKVVDYLLKPVNRGDLNQALVKAVNVLEAKRKMENESISKNITLNMSLPKLKEKIYVSIIERSNNNPLSEAMLPLIGADNPANRFSSVVIRVLNLEEISDSRFHKDVDLLHFAIANVINEIAGDQFQCFSFANPKREREIITIVTMNGGYREDMVYRSVHQMKKVAAKLAELFGTLVAVGIGEICDDVMRLWASYESAKSFINGIDLLTLNKAVVVNSVTELPSGSDSHSLVGRIPLIRSALESGSLSHAKSILFDYVGKWRTGEKFGIGEADRALQEFVILMNDAAIELKVAPERLPINGQNALRGIGIGADFATFDQYEQLLMRLLEYYGNEIRGSLTANRPFEVGDIKAYIDNHYFEDIKISLFTEKYYLSREYLMKLFKQQFGVGIHEYVQKVRMDKAKQLLDDPTLKIQDISAMLGYKDKNYFSKAFRNYYSVSPTEYREGHTNG</sequence>
<evidence type="ECO:0000256" key="3">
    <source>
        <dbReference type="ARBA" id="ARBA00022553"/>
    </source>
</evidence>
<evidence type="ECO:0000256" key="1">
    <source>
        <dbReference type="ARBA" id="ARBA00004496"/>
    </source>
</evidence>
<dbReference type="RefSeq" id="WP_182303304.1">
    <property type="nucleotide sequence ID" value="NZ_CP041969.1"/>
</dbReference>
<keyword evidence="3 8" id="KW-0597">Phosphoprotein</keyword>
<dbReference type="InterPro" id="IPR018060">
    <property type="entry name" value="HTH_AraC"/>
</dbReference>
<keyword evidence="12" id="KW-1185">Reference proteome</keyword>
<dbReference type="Proteomes" id="UP000515679">
    <property type="component" value="Chromosome"/>
</dbReference>
<dbReference type="InterPro" id="IPR001789">
    <property type="entry name" value="Sig_transdc_resp-reg_receiver"/>
</dbReference>
<dbReference type="SUPFAM" id="SSF52172">
    <property type="entry name" value="CheY-like"/>
    <property type="match status" value="1"/>
</dbReference>
<keyword evidence="4" id="KW-0902">Two-component regulatory system</keyword>
<evidence type="ECO:0000256" key="8">
    <source>
        <dbReference type="PROSITE-ProRule" id="PRU00169"/>
    </source>
</evidence>
<dbReference type="SMART" id="SM00448">
    <property type="entry name" value="REC"/>
    <property type="match status" value="1"/>
</dbReference>
<comment type="subcellular location">
    <subcellularLocation>
        <location evidence="1">Cytoplasm</location>
    </subcellularLocation>
</comment>
<dbReference type="Gene3D" id="1.10.10.60">
    <property type="entry name" value="Homeodomain-like"/>
    <property type="match status" value="2"/>
</dbReference>
<evidence type="ECO:0000256" key="7">
    <source>
        <dbReference type="ARBA" id="ARBA00023163"/>
    </source>
</evidence>
<dbReference type="InterPro" id="IPR018062">
    <property type="entry name" value="HTH_AraC-typ_CS"/>
</dbReference>
<keyword evidence="6" id="KW-0238">DNA-binding</keyword>
<dbReference type="InterPro" id="IPR011006">
    <property type="entry name" value="CheY-like_superfamily"/>
</dbReference>
<protein>
    <submittedName>
        <fullName evidence="11">Response regulator</fullName>
    </submittedName>
</protein>
<dbReference type="GO" id="GO:0005737">
    <property type="term" value="C:cytoplasm"/>
    <property type="evidence" value="ECO:0007669"/>
    <property type="project" value="UniProtKB-SubCell"/>
</dbReference>
<dbReference type="KEGG" id="cchl:FPL14_12545"/>
<dbReference type="InterPro" id="IPR051552">
    <property type="entry name" value="HptR"/>
</dbReference>
<dbReference type="CDD" id="cd17536">
    <property type="entry name" value="REC_YesN-like"/>
    <property type="match status" value="1"/>
</dbReference>
<dbReference type="PANTHER" id="PTHR42713:SF3">
    <property type="entry name" value="TRANSCRIPTIONAL REGULATORY PROTEIN HPTR"/>
    <property type="match status" value="1"/>
</dbReference>
<dbReference type="PANTHER" id="PTHR42713">
    <property type="entry name" value="HISTIDINE KINASE-RELATED"/>
    <property type="match status" value="1"/>
</dbReference>
<dbReference type="PROSITE" id="PS00041">
    <property type="entry name" value="HTH_ARAC_FAMILY_1"/>
    <property type="match status" value="1"/>
</dbReference>
<dbReference type="EMBL" id="CP041969">
    <property type="protein sequence ID" value="QMV41924.1"/>
    <property type="molecule type" value="Genomic_DNA"/>
</dbReference>
<feature type="domain" description="HTH araC/xylS-type" evidence="9">
    <location>
        <begin position="444"/>
        <end position="542"/>
    </location>
</feature>
<evidence type="ECO:0000256" key="6">
    <source>
        <dbReference type="ARBA" id="ARBA00023125"/>
    </source>
</evidence>
<feature type="modified residue" description="4-aspartylphosphate" evidence="8">
    <location>
        <position position="55"/>
    </location>
</feature>
<dbReference type="InterPro" id="IPR020449">
    <property type="entry name" value="Tscrpt_reg_AraC-type_HTH"/>
</dbReference>
<dbReference type="InterPro" id="IPR009057">
    <property type="entry name" value="Homeodomain-like_sf"/>
</dbReference>
<dbReference type="PROSITE" id="PS50110">
    <property type="entry name" value="RESPONSE_REGULATORY"/>
    <property type="match status" value="1"/>
</dbReference>
<keyword evidence="7" id="KW-0804">Transcription</keyword>
<reference evidence="11 12" key="1">
    <citation type="submission" date="2019-07" db="EMBL/GenBank/DDBJ databases">
        <authorList>
            <person name="Kim J.K."/>
            <person name="Cheong H.-M."/>
            <person name="Choi Y."/>
            <person name="Hwang K.J."/>
            <person name="Lee S."/>
            <person name="Choi C."/>
        </authorList>
    </citation>
    <scope>NUCLEOTIDE SEQUENCE [LARGE SCALE GENOMIC DNA]</scope>
    <source>
        <strain evidence="11 12">KS 22</strain>
    </source>
</reference>
<evidence type="ECO:0000313" key="11">
    <source>
        <dbReference type="EMBL" id="QMV41924.1"/>
    </source>
</evidence>
<dbReference type="GO" id="GO:0000160">
    <property type="term" value="P:phosphorelay signal transduction system"/>
    <property type="evidence" value="ECO:0007669"/>
    <property type="project" value="UniProtKB-KW"/>
</dbReference>
<evidence type="ECO:0000259" key="10">
    <source>
        <dbReference type="PROSITE" id="PS50110"/>
    </source>
</evidence>
<feature type="domain" description="Response regulatory" evidence="10">
    <location>
        <begin position="3"/>
        <end position="120"/>
    </location>
</feature>
<evidence type="ECO:0000259" key="9">
    <source>
        <dbReference type="PROSITE" id="PS01124"/>
    </source>
</evidence>
<proteinExistence type="predicted"/>
<evidence type="ECO:0000256" key="2">
    <source>
        <dbReference type="ARBA" id="ARBA00022490"/>
    </source>
</evidence>
<evidence type="ECO:0000256" key="5">
    <source>
        <dbReference type="ARBA" id="ARBA00023015"/>
    </source>
</evidence>
<dbReference type="PRINTS" id="PR00032">
    <property type="entry name" value="HTHARAC"/>
</dbReference>
<keyword evidence="2" id="KW-0963">Cytoplasm</keyword>
<keyword evidence="5" id="KW-0805">Transcription regulation</keyword>
<name>A0A7G5BY90_9BACL</name>
<evidence type="ECO:0000313" key="12">
    <source>
        <dbReference type="Proteomes" id="UP000515679"/>
    </source>
</evidence>
<dbReference type="PROSITE" id="PS01124">
    <property type="entry name" value="HTH_ARAC_FAMILY_2"/>
    <property type="match status" value="1"/>
</dbReference>
<organism evidence="11 12">
    <name type="scientific">Cohnella cholangitidis</name>
    <dbReference type="NCBI Taxonomy" id="2598458"/>
    <lineage>
        <taxon>Bacteria</taxon>
        <taxon>Bacillati</taxon>
        <taxon>Bacillota</taxon>
        <taxon>Bacilli</taxon>
        <taxon>Bacillales</taxon>
        <taxon>Paenibacillaceae</taxon>
        <taxon>Cohnella</taxon>
    </lineage>
</organism>
<dbReference type="GO" id="GO:0003700">
    <property type="term" value="F:DNA-binding transcription factor activity"/>
    <property type="evidence" value="ECO:0007669"/>
    <property type="project" value="InterPro"/>
</dbReference>
<accession>A0A7G5BY90</accession>
<dbReference type="SMART" id="SM00342">
    <property type="entry name" value="HTH_ARAC"/>
    <property type="match status" value="1"/>
</dbReference>
<evidence type="ECO:0000256" key="4">
    <source>
        <dbReference type="ARBA" id="ARBA00023012"/>
    </source>
</evidence>
<dbReference type="Pfam" id="PF00072">
    <property type="entry name" value="Response_reg"/>
    <property type="match status" value="1"/>
</dbReference>
<gene>
    <name evidence="11" type="ORF">FPL14_12545</name>
</gene>
<dbReference type="Pfam" id="PF12833">
    <property type="entry name" value="HTH_18"/>
    <property type="match status" value="1"/>
</dbReference>